<dbReference type="Pfam" id="PF10737">
    <property type="entry name" value="GerPC"/>
    <property type="match status" value="1"/>
</dbReference>
<proteinExistence type="predicted"/>
<keyword evidence="3" id="KW-1185">Reference proteome</keyword>
<feature type="region of interest" description="Disordered" evidence="1">
    <location>
        <begin position="84"/>
        <end position="107"/>
    </location>
</feature>
<name>A0A4R2RXF6_9BACL</name>
<reference evidence="2 3" key="1">
    <citation type="submission" date="2019-03" db="EMBL/GenBank/DDBJ databases">
        <title>Genomic Encyclopedia of Type Strains, Phase IV (KMG-IV): sequencing the most valuable type-strain genomes for metagenomic binning, comparative biology and taxonomic classification.</title>
        <authorList>
            <person name="Goeker M."/>
        </authorList>
    </citation>
    <scope>NUCLEOTIDE SEQUENCE [LARGE SCALE GENOMIC DNA]</scope>
    <source>
        <strain evidence="2 3">DSM 46831</strain>
    </source>
</reference>
<comment type="caution">
    <text evidence="2">The sequence shown here is derived from an EMBL/GenBank/DDBJ whole genome shotgun (WGS) entry which is preliminary data.</text>
</comment>
<sequence>MTWEEMYTRIQRLEQEMHSLRHDNCLLQEQVNQIKPIAIEHITYKVQELHVETLSGTLNVGLASQAMVEDMNGFVDEITEKFGTNLEINPGRNSTTTEKSPNKKEGA</sequence>
<dbReference type="InterPro" id="IPR019673">
    <property type="entry name" value="Spore_germination_GerPC"/>
</dbReference>
<gene>
    <name evidence="2" type="ORF">EDD57_11255</name>
</gene>
<dbReference type="RefSeq" id="WP_131848511.1">
    <property type="nucleotide sequence ID" value="NZ_SLXV01000012.1"/>
</dbReference>
<dbReference type="AlphaFoldDB" id="A0A4R2RXF6"/>
<evidence type="ECO:0000313" key="2">
    <source>
        <dbReference type="EMBL" id="TCP69190.1"/>
    </source>
</evidence>
<organism evidence="2 3">
    <name type="scientific">Baia soyae</name>
    <dbReference type="NCBI Taxonomy" id="1544746"/>
    <lineage>
        <taxon>Bacteria</taxon>
        <taxon>Bacillati</taxon>
        <taxon>Bacillota</taxon>
        <taxon>Bacilli</taxon>
        <taxon>Bacillales</taxon>
        <taxon>Thermoactinomycetaceae</taxon>
        <taxon>Baia</taxon>
    </lineage>
</organism>
<evidence type="ECO:0000256" key="1">
    <source>
        <dbReference type="SAM" id="MobiDB-lite"/>
    </source>
</evidence>
<dbReference type="OrthoDB" id="2991331at2"/>
<evidence type="ECO:0000313" key="3">
    <source>
        <dbReference type="Proteomes" id="UP000294746"/>
    </source>
</evidence>
<accession>A0A4R2RXF6</accession>
<dbReference type="Proteomes" id="UP000294746">
    <property type="component" value="Unassembled WGS sequence"/>
</dbReference>
<dbReference type="EMBL" id="SLXV01000012">
    <property type="protein sequence ID" value="TCP69190.1"/>
    <property type="molecule type" value="Genomic_DNA"/>
</dbReference>
<protein>
    <submittedName>
        <fullName evidence="2">Spore germination protein GerPC</fullName>
    </submittedName>
</protein>